<evidence type="ECO:0000256" key="3">
    <source>
        <dbReference type="ARBA" id="ARBA00022989"/>
    </source>
</evidence>
<keyword evidence="9" id="KW-1185">Reference proteome</keyword>
<comment type="subcellular location">
    <subcellularLocation>
        <location evidence="1">Membrane</location>
        <topology evidence="1">Multi-pass membrane protein</topology>
    </subcellularLocation>
</comment>
<dbReference type="InterPro" id="IPR051533">
    <property type="entry name" value="WaaL-like"/>
</dbReference>
<evidence type="ECO:0000256" key="1">
    <source>
        <dbReference type="ARBA" id="ARBA00004141"/>
    </source>
</evidence>
<keyword evidence="4 5" id="KW-0472">Membrane</keyword>
<name>A0ABU6E4N0_9ENTR</name>
<protein>
    <submittedName>
        <fullName evidence="8">Wzy polymerase domain-containing protein</fullName>
    </submittedName>
</protein>
<evidence type="ECO:0000313" key="9">
    <source>
        <dbReference type="Proteomes" id="UP001306510"/>
    </source>
</evidence>
<dbReference type="Pfam" id="PF04932">
    <property type="entry name" value="Wzy_C"/>
    <property type="match status" value="1"/>
</dbReference>
<dbReference type="Pfam" id="PF11846">
    <property type="entry name" value="Wzy_C_2"/>
    <property type="match status" value="1"/>
</dbReference>
<feature type="transmembrane region" description="Helical" evidence="5">
    <location>
        <begin position="131"/>
        <end position="156"/>
    </location>
</feature>
<feature type="transmembrane region" description="Helical" evidence="5">
    <location>
        <begin position="434"/>
        <end position="455"/>
    </location>
</feature>
<feature type="transmembrane region" description="Helical" evidence="5">
    <location>
        <begin position="405"/>
        <end position="422"/>
    </location>
</feature>
<feature type="transmembrane region" description="Helical" evidence="5">
    <location>
        <begin position="264"/>
        <end position="282"/>
    </location>
</feature>
<dbReference type="EMBL" id="JALLMC010000005">
    <property type="protein sequence ID" value="MEB6410999.1"/>
    <property type="molecule type" value="Genomic_DNA"/>
</dbReference>
<feature type="domain" description="Virulence factor membrane-bound polymerase C-terminal" evidence="7">
    <location>
        <begin position="387"/>
        <end position="498"/>
    </location>
</feature>
<organism evidence="8 9">
    <name type="scientific">Enterobacter vonholyi</name>
    <dbReference type="NCBI Taxonomy" id="2797505"/>
    <lineage>
        <taxon>Bacteria</taxon>
        <taxon>Pseudomonadati</taxon>
        <taxon>Pseudomonadota</taxon>
        <taxon>Gammaproteobacteria</taxon>
        <taxon>Enterobacterales</taxon>
        <taxon>Enterobacteriaceae</taxon>
        <taxon>Enterobacter</taxon>
    </lineage>
</organism>
<keyword evidence="2 5" id="KW-0812">Transmembrane</keyword>
<feature type="transmembrane region" description="Helical" evidence="5">
    <location>
        <begin position="46"/>
        <end position="64"/>
    </location>
</feature>
<comment type="caution">
    <text evidence="8">The sequence shown here is derived from an EMBL/GenBank/DDBJ whole genome shotgun (WGS) entry which is preliminary data.</text>
</comment>
<evidence type="ECO:0000313" key="8">
    <source>
        <dbReference type="EMBL" id="MEB6410999.1"/>
    </source>
</evidence>
<dbReference type="InterPro" id="IPR021797">
    <property type="entry name" value="Wzy_C_2"/>
</dbReference>
<evidence type="ECO:0000259" key="7">
    <source>
        <dbReference type="Pfam" id="PF11846"/>
    </source>
</evidence>
<dbReference type="Proteomes" id="UP001306510">
    <property type="component" value="Unassembled WGS sequence"/>
</dbReference>
<dbReference type="InterPro" id="IPR007016">
    <property type="entry name" value="O-antigen_ligase-rel_domated"/>
</dbReference>
<keyword evidence="3 5" id="KW-1133">Transmembrane helix</keyword>
<feature type="transmembrane region" description="Helical" evidence="5">
    <location>
        <begin position="352"/>
        <end position="376"/>
    </location>
</feature>
<dbReference type="PANTHER" id="PTHR37422">
    <property type="entry name" value="TEICHURONIC ACID BIOSYNTHESIS PROTEIN TUAE"/>
    <property type="match status" value="1"/>
</dbReference>
<feature type="transmembrane region" description="Helical" evidence="5">
    <location>
        <begin position="76"/>
        <end position="95"/>
    </location>
</feature>
<accession>A0ABU6E4N0</accession>
<evidence type="ECO:0000256" key="2">
    <source>
        <dbReference type="ARBA" id="ARBA00022692"/>
    </source>
</evidence>
<evidence type="ECO:0000259" key="6">
    <source>
        <dbReference type="Pfam" id="PF04932"/>
    </source>
</evidence>
<evidence type="ECO:0000256" key="5">
    <source>
        <dbReference type="SAM" id="Phobius"/>
    </source>
</evidence>
<feature type="transmembrane region" description="Helical" evidence="5">
    <location>
        <begin position="234"/>
        <end position="252"/>
    </location>
</feature>
<feature type="transmembrane region" description="Helical" evidence="5">
    <location>
        <begin position="176"/>
        <end position="197"/>
    </location>
</feature>
<evidence type="ECO:0000256" key="4">
    <source>
        <dbReference type="ARBA" id="ARBA00023136"/>
    </source>
</evidence>
<feature type="transmembrane region" description="Helical" evidence="5">
    <location>
        <begin position="383"/>
        <end position="399"/>
    </location>
</feature>
<dbReference type="PANTHER" id="PTHR37422:SF13">
    <property type="entry name" value="LIPOPOLYSACCHARIDE BIOSYNTHESIS PROTEIN PA4999-RELATED"/>
    <property type="match status" value="1"/>
</dbReference>
<gene>
    <name evidence="8" type="ORF">MXM28_15015</name>
</gene>
<sequence length="564" mass="65304">MSTYSRKKSWLKKINVSLFMLFCFYWLFLMHLPWPNNGDYGMNLPMNPLGWCFISLLGMFFWLFNKKKSFHYSPVLWLMLACIVLFTIPAFWSPHTALPNAMPRLAGIWAGFFVYMTLLQHRFKEKEAITIFYIISLSAFIECSLSLVGFYCPNYLPFPLNELAKKYSGYAPGVFQQLNVTASFLATGLFALLYLLADTRRNLHEAIMERLRLLLISTFIIIITATIVLFHSRIGWLGGIIAVCCTSILFFQQRFRLCSTLWRRTLIVALPVIGGLLGVLMLQQGVVDSLLHQSSNNQRWLTLDYTLRMISEHPWRGWGLGMFEPAFQRFMADLPGDNPSREMMQHPHNETLFIWAEGGILALAGGLCLLWSWIVLFRRHKSIWQWASLLITLPILLHTQVEFPLYYSVAHFFAVLLLMAVAEGNTRVVNLRSSLFRIPLIALSLYGIVLSFQLFNASIVLGNFETTRLEAPQSITRLSVPWLMQMRYQRDIALLQLINFNESGDITELERYASSNAQWIKMHMDEDAYNDQINILNFLNRPVEAEKLKSDAHRLMPWDDRFKP</sequence>
<feature type="transmembrane region" description="Helical" evidence="5">
    <location>
        <begin position="209"/>
        <end position="228"/>
    </location>
</feature>
<feature type="transmembrane region" description="Helical" evidence="5">
    <location>
        <begin position="14"/>
        <end position="34"/>
    </location>
</feature>
<proteinExistence type="predicted"/>
<feature type="domain" description="O-antigen ligase-related" evidence="6">
    <location>
        <begin position="220"/>
        <end position="364"/>
    </location>
</feature>
<reference evidence="8 9" key="1">
    <citation type="submission" date="2022-04" db="EMBL/GenBank/DDBJ databases">
        <title>Whole genome surviellance of AMR bacteria from Assam, India: One Health Study.</title>
        <authorList>
            <person name="Mendem S.K."/>
            <person name="Rakshit O."/>
            <person name="Murugesan D."/>
            <person name="Shome R."/>
            <person name="Raisen C."/>
            <person name="Holmes M.A."/>
            <person name="Saikia K."/>
            <person name="Shome B.R."/>
        </authorList>
    </citation>
    <scope>NUCLEOTIDE SEQUENCE [LARGE SCALE GENOMIC DNA]</scope>
    <source>
        <strain evidence="8 9">MGG-11lp</strain>
    </source>
</reference>
<dbReference type="RefSeq" id="WP_252092575.1">
    <property type="nucleotide sequence ID" value="NZ_JALLMC010000005.1"/>
</dbReference>
<feature type="transmembrane region" description="Helical" evidence="5">
    <location>
        <begin position="101"/>
        <end position="119"/>
    </location>
</feature>